<dbReference type="Gene3D" id="3.60.21.10">
    <property type="match status" value="1"/>
</dbReference>
<evidence type="ECO:0000256" key="2">
    <source>
        <dbReference type="ARBA" id="ARBA00023180"/>
    </source>
</evidence>
<dbReference type="Proteomes" id="UP001217089">
    <property type="component" value="Unassembled WGS sequence"/>
</dbReference>
<evidence type="ECO:0000313" key="6">
    <source>
        <dbReference type="Proteomes" id="UP001217089"/>
    </source>
</evidence>
<gene>
    <name evidence="5" type="ORF">KUTeg_016923</name>
</gene>
<evidence type="ECO:0000256" key="3">
    <source>
        <dbReference type="SAM" id="Phobius"/>
    </source>
</evidence>
<accession>A0ABQ9EMA6</accession>
<keyword evidence="1" id="KW-0378">Hydrolase</keyword>
<reference evidence="5 6" key="1">
    <citation type="submission" date="2022-12" db="EMBL/GenBank/DDBJ databases">
        <title>Chromosome-level genome of Tegillarca granosa.</title>
        <authorList>
            <person name="Kim J."/>
        </authorList>
    </citation>
    <scope>NUCLEOTIDE SEQUENCE [LARGE SCALE GENOMIC DNA]</scope>
    <source>
        <strain evidence="5">Teg-2019</strain>
        <tissue evidence="5">Adductor muscle</tissue>
    </source>
</reference>
<dbReference type="PANTHER" id="PTHR10340">
    <property type="entry name" value="SPHINGOMYELIN PHOSPHODIESTERASE"/>
    <property type="match status" value="1"/>
</dbReference>
<keyword evidence="3" id="KW-0472">Membrane</keyword>
<proteinExistence type="predicted"/>
<keyword evidence="2" id="KW-0325">Glycoprotein</keyword>
<feature type="transmembrane region" description="Helical" evidence="3">
    <location>
        <begin position="341"/>
        <end position="365"/>
    </location>
</feature>
<comment type="caution">
    <text evidence="5">The sequence shown here is derived from an EMBL/GenBank/DDBJ whole genome shotgun (WGS) entry which is preliminary data.</text>
</comment>
<keyword evidence="3" id="KW-1133">Transmembrane helix</keyword>
<dbReference type="SUPFAM" id="SSF56300">
    <property type="entry name" value="Metallo-dependent phosphatases"/>
    <property type="match status" value="1"/>
</dbReference>
<evidence type="ECO:0000313" key="5">
    <source>
        <dbReference type="EMBL" id="KAJ8306378.1"/>
    </source>
</evidence>
<organism evidence="5 6">
    <name type="scientific">Tegillarca granosa</name>
    <name type="common">Malaysian cockle</name>
    <name type="synonym">Anadara granosa</name>
    <dbReference type="NCBI Taxonomy" id="220873"/>
    <lineage>
        <taxon>Eukaryota</taxon>
        <taxon>Metazoa</taxon>
        <taxon>Spiralia</taxon>
        <taxon>Lophotrochozoa</taxon>
        <taxon>Mollusca</taxon>
        <taxon>Bivalvia</taxon>
        <taxon>Autobranchia</taxon>
        <taxon>Pteriomorphia</taxon>
        <taxon>Arcoida</taxon>
        <taxon>Arcoidea</taxon>
        <taxon>Arcidae</taxon>
        <taxon>Tegillarca</taxon>
    </lineage>
</organism>
<dbReference type="InterPro" id="IPR045473">
    <property type="entry name" value="ASM_C"/>
</dbReference>
<protein>
    <recommendedName>
        <fullName evidence="4">Sphingomyelin phosphodiesterase C-terminal domain-containing protein</fullName>
    </recommendedName>
</protein>
<sequence length="389" mass="44508">MCHMGPSGVAYHNGVYGNYNCDSPWQLVTSAISAMKSIHSNPDFILWTGAQYLNLIIFHLLTIGGYYNATTKTNLVILGLNTNIYYSMDKATAHKQDPAGQFDWLQKQLMQARLRNQKVFIVSHVPPGEFELVRDIMWFYSDYNNKYLEIMRTHKDEISSQIYGHEHTDSFRILRDHKGEFVSMLYLSPAVTPWKSTLKGVGSNNPSIRLYEYNQLNGDIINYQQYFLNLTSANSIKQAKWTLEYDALKDYGLKNLSPKSWSSLAESFKSNGQNLNKYLQYNTVSQNLNLTCDDSCVLNHVCAITELEKDAYTDCIDNRHTTTHHGSTRPHHHPLRPVPHYMFYIIGGLGGLCFILFIVIAIICVRKRKHVVPPRYSRFGSSLSNGPIN</sequence>
<dbReference type="EMBL" id="JARBDR010000813">
    <property type="protein sequence ID" value="KAJ8306378.1"/>
    <property type="molecule type" value="Genomic_DNA"/>
</dbReference>
<dbReference type="PANTHER" id="PTHR10340:SF57">
    <property type="entry name" value="METALLOPHOS DOMAIN-CONTAINING PROTEIN"/>
    <property type="match status" value="1"/>
</dbReference>
<keyword evidence="3" id="KW-0812">Transmembrane</keyword>
<evidence type="ECO:0000256" key="1">
    <source>
        <dbReference type="ARBA" id="ARBA00022801"/>
    </source>
</evidence>
<name>A0ABQ9EMA6_TEGGR</name>
<evidence type="ECO:0000259" key="4">
    <source>
        <dbReference type="Pfam" id="PF19272"/>
    </source>
</evidence>
<keyword evidence="6" id="KW-1185">Reference proteome</keyword>
<dbReference type="InterPro" id="IPR029052">
    <property type="entry name" value="Metallo-depent_PP-like"/>
</dbReference>
<dbReference type="Pfam" id="PF19272">
    <property type="entry name" value="ASMase_C"/>
    <property type="match status" value="1"/>
</dbReference>
<feature type="domain" description="Sphingomyelin phosphodiesterase C-terminal" evidence="4">
    <location>
        <begin position="182"/>
        <end position="320"/>
    </location>
</feature>